<sequence length="164" mass="18345">METGNSYATAIDLFEATREAARDAERIRRSLARMESREGVRPQSYDAHGRSGHRADQMRATDERMDYEERVRSRQSEDYALIDLCCDVIYGSGQTGSGGVCSMLGSQYADCLWWRFCAAATWPEVAEGCGMSERWCRDAVRVACDTIDAYGLDRMRDGLGLAEG</sequence>
<dbReference type="PATRIC" id="fig|1125712.3.peg.588"/>
<evidence type="ECO:0000313" key="2">
    <source>
        <dbReference type="EMBL" id="ERL09780.1"/>
    </source>
</evidence>
<feature type="region of interest" description="Disordered" evidence="1">
    <location>
        <begin position="33"/>
        <end position="69"/>
    </location>
</feature>
<reference evidence="2 3" key="1">
    <citation type="submission" date="2013-08" db="EMBL/GenBank/DDBJ databases">
        <authorList>
            <person name="Durkin A.S."/>
            <person name="Haft D.R."/>
            <person name="McCorrison J."/>
            <person name="Torralba M."/>
            <person name="Gillis M."/>
            <person name="Haft D.H."/>
            <person name="Methe B."/>
            <person name="Sutton G."/>
            <person name="Nelson K.E."/>
        </authorList>
    </citation>
    <scope>NUCLEOTIDE SEQUENCE [LARGE SCALE GENOMIC DNA]</scope>
    <source>
        <strain evidence="2 3">F0195</strain>
    </source>
</reference>
<comment type="caution">
    <text evidence="2">The sequence shown here is derived from an EMBL/GenBank/DDBJ whole genome shotgun (WGS) entry which is preliminary data.</text>
</comment>
<dbReference type="EMBL" id="AWEZ01000020">
    <property type="protein sequence ID" value="ERL09780.1"/>
    <property type="molecule type" value="Genomic_DNA"/>
</dbReference>
<name>U2TTW9_9ACTN</name>
<dbReference type="Proteomes" id="UP000016638">
    <property type="component" value="Unassembled WGS sequence"/>
</dbReference>
<dbReference type="STRING" id="1125712.HMPREF1316_1526"/>
<keyword evidence="3" id="KW-1185">Reference proteome</keyword>
<accession>U2TTW9</accession>
<dbReference type="RefSeq" id="WP_021725408.1">
    <property type="nucleotide sequence ID" value="NZ_AWEZ01000020.1"/>
</dbReference>
<dbReference type="OrthoDB" id="3193866at2"/>
<organism evidence="2 3">
    <name type="scientific">Olsenella profusa F0195</name>
    <dbReference type="NCBI Taxonomy" id="1125712"/>
    <lineage>
        <taxon>Bacteria</taxon>
        <taxon>Bacillati</taxon>
        <taxon>Actinomycetota</taxon>
        <taxon>Coriobacteriia</taxon>
        <taxon>Coriobacteriales</taxon>
        <taxon>Atopobiaceae</taxon>
        <taxon>Olsenella</taxon>
    </lineage>
</organism>
<proteinExistence type="predicted"/>
<feature type="compositionally biased region" description="Basic and acidic residues" evidence="1">
    <location>
        <begin position="47"/>
        <end position="69"/>
    </location>
</feature>
<evidence type="ECO:0000256" key="1">
    <source>
        <dbReference type="SAM" id="MobiDB-lite"/>
    </source>
</evidence>
<evidence type="ECO:0000313" key="3">
    <source>
        <dbReference type="Proteomes" id="UP000016638"/>
    </source>
</evidence>
<dbReference type="eggNOG" id="ENOG5032DNZ">
    <property type="taxonomic scope" value="Bacteria"/>
</dbReference>
<gene>
    <name evidence="2" type="ORF">HMPREF1316_1526</name>
</gene>
<protein>
    <submittedName>
        <fullName evidence="2">Uncharacterized protein</fullName>
    </submittedName>
</protein>
<dbReference type="AlphaFoldDB" id="U2TTW9"/>